<evidence type="ECO:0008006" key="3">
    <source>
        <dbReference type="Google" id="ProtNLM"/>
    </source>
</evidence>
<keyword evidence="2" id="KW-1185">Reference proteome</keyword>
<dbReference type="STRING" id="1133569.FD21_GL001446"/>
<comment type="caution">
    <text evidence="1">The sequence shown here is derived from an EMBL/GenBank/DDBJ whole genome shotgun (WGS) entry which is preliminary data.</text>
</comment>
<name>A0A0R2CEN4_9LACO</name>
<gene>
    <name evidence="1" type="ORF">FD21_GL001446</name>
</gene>
<protein>
    <recommendedName>
        <fullName evidence="3">UspA domain-containing protein</fullName>
    </recommendedName>
</protein>
<accession>A0A0R2CEN4</accession>
<dbReference type="AlphaFoldDB" id="A0A0R2CEN4"/>
<reference evidence="1 2" key="1">
    <citation type="journal article" date="2015" name="Genome Announc.">
        <title>Expanding the biotechnology potential of lactobacilli through comparative genomics of 213 strains and associated genera.</title>
        <authorList>
            <person name="Sun Z."/>
            <person name="Harris H.M."/>
            <person name="McCann A."/>
            <person name="Guo C."/>
            <person name="Argimon S."/>
            <person name="Zhang W."/>
            <person name="Yang X."/>
            <person name="Jeffery I.B."/>
            <person name="Cooney J.C."/>
            <person name="Kagawa T.F."/>
            <person name="Liu W."/>
            <person name="Song Y."/>
            <person name="Salvetti E."/>
            <person name="Wrobel A."/>
            <person name="Rasinkangas P."/>
            <person name="Parkhill J."/>
            <person name="Rea M.C."/>
            <person name="O'Sullivan O."/>
            <person name="Ritari J."/>
            <person name="Douillard F.P."/>
            <person name="Paul Ross R."/>
            <person name="Yang R."/>
            <person name="Briner A.E."/>
            <person name="Felis G.E."/>
            <person name="de Vos W.M."/>
            <person name="Barrangou R."/>
            <person name="Klaenhammer T.R."/>
            <person name="Caufield P.W."/>
            <person name="Cui Y."/>
            <person name="Zhang H."/>
            <person name="O'Toole P.W."/>
        </authorList>
    </citation>
    <scope>NUCLEOTIDE SEQUENCE [LARGE SCALE GENOMIC DNA]</scope>
    <source>
        <strain evidence="1 2">DSM 20605</strain>
    </source>
</reference>
<organism evidence="1 2">
    <name type="scientific">Liquorilactobacillus vini DSM 20605</name>
    <dbReference type="NCBI Taxonomy" id="1133569"/>
    <lineage>
        <taxon>Bacteria</taxon>
        <taxon>Bacillati</taxon>
        <taxon>Bacillota</taxon>
        <taxon>Bacilli</taxon>
        <taxon>Lactobacillales</taxon>
        <taxon>Lactobacillaceae</taxon>
        <taxon>Liquorilactobacillus</taxon>
    </lineage>
</organism>
<dbReference type="PATRIC" id="fig|1133569.4.peg.1585"/>
<dbReference type="Proteomes" id="UP000051576">
    <property type="component" value="Unassembled WGS sequence"/>
</dbReference>
<evidence type="ECO:0000313" key="1">
    <source>
        <dbReference type="EMBL" id="KRM86857.1"/>
    </source>
</evidence>
<sequence>MMKENQPPQLLVCLSNSASNRQTLRLAADLAAGRQAKLSGIYISQSSTLVNDPGLLANFRLAEDLGMKITILYGTDRVHLLSEYAKQKKITTLIYERGYLKG</sequence>
<proteinExistence type="predicted"/>
<dbReference type="EMBL" id="AYYX01000042">
    <property type="protein sequence ID" value="KRM86857.1"/>
    <property type="molecule type" value="Genomic_DNA"/>
</dbReference>
<evidence type="ECO:0000313" key="2">
    <source>
        <dbReference type="Proteomes" id="UP000051576"/>
    </source>
</evidence>